<dbReference type="EMBL" id="MCRM02000013">
    <property type="protein sequence ID" value="PNV74470.1"/>
    <property type="molecule type" value="Genomic_DNA"/>
</dbReference>
<dbReference type="SMART" id="SM00044">
    <property type="entry name" value="CYCc"/>
    <property type="match status" value="1"/>
</dbReference>
<name>A0ABX4YGU1_9LEPT</name>
<feature type="domain" description="Guanylate cyclase" evidence="3">
    <location>
        <begin position="470"/>
        <end position="594"/>
    </location>
</feature>
<reference evidence="4" key="1">
    <citation type="submission" date="2018-01" db="EMBL/GenBank/DDBJ databases">
        <title>Genomic characterization of Leptospira inadai serogroup Lyme isolated from captured rat in Brazil and comparative analysis with human reference strain.</title>
        <authorList>
            <person name="Moreno L.Z."/>
            <person name="Loureiro A.P."/>
            <person name="Miraglia F."/>
            <person name="Kremer F.S."/>
            <person name="Eslabao M.R."/>
            <person name="Dellagostin O.A."/>
            <person name="Lilenbaum W."/>
            <person name="Moreno A.M."/>
        </authorList>
    </citation>
    <scope>NUCLEOTIDE SEQUENCE [LARGE SCALE GENOMIC DNA]</scope>
    <source>
        <strain evidence="4">M34/99</strain>
    </source>
</reference>
<gene>
    <name evidence="4" type="ORF">BES34_013060</name>
</gene>
<dbReference type="InterPro" id="IPR019734">
    <property type="entry name" value="TPR_rpt"/>
</dbReference>
<keyword evidence="2" id="KW-0812">Transmembrane</keyword>
<dbReference type="SUPFAM" id="SSF55073">
    <property type="entry name" value="Nucleotide cyclase"/>
    <property type="match status" value="1"/>
</dbReference>
<accession>A0ABX4YGU1</accession>
<dbReference type="Proteomes" id="UP000094669">
    <property type="component" value="Unassembled WGS sequence"/>
</dbReference>
<keyword evidence="1" id="KW-0802">TPR repeat</keyword>
<dbReference type="InterPro" id="IPR001054">
    <property type="entry name" value="A/G_cyclase"/>
</dbReference>
<feature type="transmembrane region" description="Helical" evidence="2">
    <location>
        <begin position="394"/>
        <end position="414"/>
    </location>
</feature>
<dbReference type="PANTHER" id="PTHR43081:SF1">
    <property type="entry name" value="ADENYLATE CYCLASE, TERMINAL-DIFFERENTIATION SPECIFIC"/>
    <property type="match status" value="1"/>
</dbReference>
<evidence type="ECO:0000256" key="2">
    <source>
        <dbReference type="SAM" id="Phobius"/>
    </source>
</evidence>
<evidence type="ECO:0000313" key="4">
    <source>
        <dbReference type="EMBL" id="PNV74470.1"/>
    </source>
</evidence>
<feature type="transmembrane region" description="Helical" evidence="2">
    <location>
        <begin position="368"/>
        <end position="387"/>
    </location>
</feature>
<feature type="transmembrane region" description="Helical" evidence="2">
    <location>
        <begin position="222"/>
        <end position="241"/>
    </location>
</feature>
<dbReference type="CDD" id="cd07302">
    <property type="entry name" value="CHD"/>
    <property type="match status" value="1"/>
</dbReference>
<keyword evidence="2" id="KW-0472">Membrane</keyword>
<dbReference type="InterPro" id="IPR011623">
    <property type="entry name" value="7TMR_DISM_rcpt_extracell_dom1"/>
</dbReference>
<dbReference type="Gene3D" id="3.30.70.1230">
    <property type="entry name" value="Nucleotide cyclase"/>
    <property type="match status" value="1"/>
</dbReference>
<dbReference type="InterPro" id="IPR050697">
    <property type="entry name" value="Adenylyl/Guanylyl_Cyclase_3/4"/>
</dbReference>
<feature type="transmembrane region" description="Helical" evidence="2">
    <location>
        <begin position="313"/>
        <end position="332"/>
    </location>
</feature>
<proteinExistence type="predicted"/>
<evidence type="ECO:0000256" key="1">
    <source>
        <dbReference type="PROSITE-ProRule" id="PRU00339"/>
    </source>
</evidence>
<comment type="caution">
    <text evidence="4">The sequence shown here is derived from an EMBL/GenBank/DDBJ whole genome shotgun (WGS) entry which is preliminary data.</text>
</comment>
<dbReference type="PROSITE" id="PS50125">
    <property type="entry name" value="GUANYLATE_CYCLASE_2"/>
    <property type="match status" value="1"/>
</dbReference>
<evidence type="ECO:0000259" key="3">
    <source>
        <dbReference type="PROSITE" id="PS50125"/>
    </source>
</evidence>
<protein>
    <submittedName>
        <fullName evidence="4">Adenylate/guanylate cyclase domain-containing protein</fullName>
    </submittedName>
</protein>
<dbReference type="Pfam" id="PF00211">
    <property type="entry name" value="Guanylate_cyc"/>
    <property type="match status" value="1"/>
</dbReference>
<dbReference type="InterPro" id="IPR029787">
    <property type="entry name" value="Nucleotide_cyclase"/>
</dbReference>
<dbReference type="PANTHER" id="PTHR43081">
    <property type="entry name" value="ADENYLATE CYCLASE, TERMINAL-DIFFERENTIATION SPECIFIC-RELATED"/>
    <property type="match status" value="1"/>
</dbReference>
<dbReference type="Pfam" id="PF07695">
    <property type="entry name" value="7TMR-DISM_7TM"/>
    <property type="match status" value="1"/>
</dbReference>
<feature type="transmembrane region" description="Helical" evidence="2">
    <location>
        <begin position="247"/>
        <end position="264"/>
    </location>
</feature>
<keyword evidence="2" id="KW-1133">Transmembrane helix</keyword>
<keyword evidence="5" id="KW-1185">Reference proteome</keyword>
<organism evidence="4 5">
    <name type="scientific">Leptospira inadai serovar Lyme</name>
    <dbReference type="NCBI Taxonomy" id="293084"/>
    <lineage>
        <taxon>Bacteria</taxon>
        <taxon>Pseudomonadati</taxon>
        <taxon>Spirochaetota</taxon>
        <taxon>Spirochaetia</taxon>
        <taxon>Leptospirales</taxon>
        <taxon>Leptospiraceae</taxon>
        <taxon>Leptospira</taxon>
    </lineage>
</organism>
<feature type="transmembrane region" description="Helical" evidence="2">
    <location>
        <begin position="344"/>
        <end position="362"/>
    </location>
</feature>
<feature type="repeat" description="TPR" evidence="1">
    <location>
        <begin position="657"/>
        <end position="690"/>
    </location>
</feature>
<evidence type="ECO:0000313" key="5">
    <source>
        <dbReference type="Proteomes" id="UP000094669"/>
    </source>
</evidence>
<sequence length="718" mass="81906">MSIFMDCSRKTAGNLTLNTLGPIDGRNAKIFRLFQFLFLSLLLWSCVTSCRKNLFYHPKAVAGILDLRDWNVAEHPLIDLDGEWEYYPGLLSPSDRIPGSKSSLTVPGTWNGSGYGTLKLKLLLPEHSNAFAFYSKGQATAFTLYANGEKILNSGTPGADRQSSIPGSRPSFHELNQSSSEISITLEISNFYHRTGGLWYGIRFGDSEELRKEISQFRDMDLFFGGIFFLTFLYHIGLFLIRRKDRSPLPFGLFCLVLFVRLFVTEDKILLSYFPFWGYETSMRLEYLTFYISLPLGLHYLRHTFPEFFPKVWIRGFYILACGFAVSSLLPFPEASKVIPYYQAVLFAAIILAVYVLCRAVLNKKPYAAPLLFGFFTLSATGVLDVLSAHQILGIRFLIPFGFLTLVLIEAFVLSSRYGDLYKEKELLTEEMLRLNMTYSRFVPRRFLGLLEKRNIADILPGDQIRKKMTILFSDIRSFTEISESMNGKESFEFLNNYLNKMEPLIRTNHGFVDKYFGDGIMALFSERPDDAVYAAIQMQTEILSYNRQRVGERAIRVGIGIHTGSLILGLIGAEGRMESTVISEAVHVASRLEHLTKYYGANILISADSFSLLEKPDRFLIRKLDKIRVKGKMDEIFIYEIGDYLSATEREAFRNSKEYYEKGLDAFFAGRYMDAGETFRDALRVYPGDKAANLYLKRCTERLPIRAKRYAPGPDLA</sequence>
<dbReference type="PROSITE" id="PS50005">
    <property type="entry name" value="TPR"/>
    <property type="match status" value="1"/>
</dbReference>